<evidence type="ECO:0000256" key="2">
    <source>
        <dbReference type="SAM" id="MobiDB-lite"/>
    </source>
</evidence>
<gene>
    <name evidence="5" type="ordered locus">RPD_2047</name>
</gene>
<dbReference type="GO" id="GO:0051287">
    <property type="term" value="F:NAD binding"/>
    <property type="evidence" value="ECO:0007669"/>
    <property type="project" value="InterPro"/>
</dbReference>
<dbReference type="Proteomes" id="UP000001818">
    <property type="component" value="Chromosome"/>
</dbReference>
<protein>
    <submittedName>
        <fullName evidence="5">3-hydroxyisobutyrate dehydrogenase</fullName>
        <ecNumber evidence="5">1.1.1.31</ecNumber>
    </submittedName>
</protein>
<dbReference type="KEGG" id="rpd:RPD_2047"/>
<dbReference type="GO" id="GO:0050661">
    <property type="term" value="F:NADP binding"/>
    <property type="evidence" value="ECO:0007669"/>
    <property type="project" value="InterPro"/>
</dbReference>
<feature type="domain" description="6-phosphogluconate dehydrogenase NADP-binding" evidence="3">
    <location>
        <begin position="111"/>
        <end position="272"/>
    </location>
</feature>
<dbReference type="EMBL" id="CP000283">
    <property type="protein sequence ID" value="ABE39282.1"/>
    <property type="molecule type" value="Genomic_DNA"/>
</dbReference>
<feature type="region of interest" description="Disordered" evidence="2">
    <location>
        <begin position="1"/>
        <end position="28"/>
    </location>
</feature>
<dbReference type="EC" id="1.1.1.31" evidence="5"/>
<evidence type="ECO:0000259" key="3">
    <source>
        <dbReference type="Pfam" id="PF03446"/>
    </source>
</evidence>
<sequence>MDFSSADPRQTEHMGWLGSRTEFNSHPPSPSLRLVLQQRMISAKRSFALQEIRPQQFDRRQLPPSAPCPSSLAAYADSPAAGLHQATLTASTRFGRHSIGPRNLKGTDMAKVAFLGLGVMGFPMAGHLVKKGGHDVTVYNRTAAKAKSWADQFGGRTAATPAEAAKDQDFVMACVGNDHDLRAVTTGDDGAFAAMKSGAIFVDHTTASAEVARELDAAATKAGFAFIDAPVSGGQAGAENGVLTVMCGGSDGAYAKAEPVIASYARMCKLLGPAGSGQLTKMVNQICIAGLVQGLSEGIHFAKKAGLDVNAVIDTISKGAAQSWQMENRHKTMNDGKYDFGFAVEWMRKDLSICLAESRRNGASLPVTALVDAFYAEVEKIGGRRWDTSSLLARLER</sequence>
<dbReference type="Pfam" id="PF03446">
    <property type="entry name" value="NAD_binding_2"/>
    <property type="match status" value="1"/>
</dbReference>
<comment type="similarity">
    <text evidence="1">Belongs to the HIBADH-related family.</text>
</comment>
<dbReference type="eggNOG" id="COG2084">
    <property type="taxonomic scope" value="Bacteria"/>
</dbReference>
<dbReference type="InterPro" id="IPR013328">
    <property type="entry name" value="6PGD_dom2"/>
</dbReference>
<reference evidence="5 6" key="1">
    <citation type="submission" date="2006-03" db="EMBL/GenBank/DDBJ databases">
        <title>Complete sequence of Rhodopseudomonas palustris BisB5.</title>
        <authorList>
            <consortium name="US DOE Joint Genome Institute"/>
            <person name="Copeland A."/>
            <person name="Lucas S."/>
            <person name="Lapidus A."/>
            <person name="Barry K."/>
            <person name="Detter J.C."/>
            <person name="Glavina del Rio T."/>
            <person name="Hammon N."/>
            <person name="Israni S."/>
            <person name="Dalin E."/>
            <person name="Tice H."/>
            <person name="Pitluck S."/>
            <person name="Chain P."/>
            <person name="Malfatti S."/>
            <person name="Shin M."/>
            <person name="Vergez L."/>
            <person name="Schmutz J."/>
            <person name="Larimer F."/>
            <person name="Land M."/>
            <person name="Hauser L."/>
            <person name="Pelletier D.A."/>
            <person name="Kyrpides N."/>
            <person name="Lykidis A."/>
            <person name="Oda Y."/>
            <person name="Harwood C.S."/>
            <person name="Richardson P."/>
        </authorList>
    </citation>
    <scope>NUCLEOTIDE SEQUENCE [LARGE SCALE GENOMIC DNA]</scope>
    <source>
        <strain evidence="5 6">BisB5</strain>
    </source>
</reference>
<dbReference type="InterPro" id="IPR006115">
    <property type="entry name" value="6PGDH_NADP-bd"/>
</dbReference>
<dbReference type="SUPFAM" id="SSF48179">
    <property type="entry name" value="6-phosphogluconate dehydrogenase C-terminal domain-like"/>
    <property type="match status" value="1"/>
</dbReference>
<dbReference type="PANTHER" id="PTHR43060">
    <property type="entry name" value="3-HYDROXYISOBUTYRATE DEHYDROGENASE-LIKE 1, MITOCHONDRIAL-RELATED"/>
    <property type="match status" value="1"/>
</dbReference>
<dbReference type="InterPro" id="IPR002204">
    <property type="entry name" value="3-OH-isobutyrate_DH-rel_CS"/>
</dbReference>
<dbReference type="STRING" id="316057.RPD_2047"/>
<dbReference type="InterPro" id="IPR029154">
    <property type="entry name" value="HIBADH-like_NADP-bd"/>
</dbReference>
<feature type="domain" description="3-hydroxyisobutyrate dehydrogenase-like NAD-binding" evidence="4">
    <location>
        <begin position="275"/>
        <end position="393"/>
    </location>
</feature>
<dbReference type="HOGENOM" id="CLU_035117_1_0_5"/>
<evidence type="ECO:0000313" key="5">
    <source>
        <dbReference type="EMBL" id="ABE39282.1"/>
    </source>
</evidence>
<dbReference type="PANTHER" id="PTHR43060:SF15">
    <property type="entry name" value="3-HYDROXYISOBUTYRATE DEHYDROGENASE-LIKE 1, MITOCHONDRIAL-RELATED"/>
    <property type="match status" value="1"/>
</dbReference>
<dbReference type="GO" id="GO:0008442">
    <property type="term" value="F:3-hydroxyisobutyrate dehydrogenase activity"/>
    <property type="evidence" value="ECO:0007669"/>
    <property type="project" value="UniProtKB-EC"/>
</dbReference>
<evidence type="ECO:0000259" key="4">
    <source>
        <dbReference type="Pfam" id="PF14833"/>
    </source>
</evidence>
<dbReference type="InterPro" id="IPR036291">
    <property type="entry name" value="NAD(P)-bd_dom_sf"/>
</dbReference>
<dbReference type="Gene3D" id="1.10.1040.10">
    <property type="entry name" value="N-(1-d-carboxylethyl)-l-norvaline Dehydrogenase, domain 2"/>
    <property type="match status" value="1"/>
</dbReference>
<evidence type="ECO:0000313" key="6">
    <source>
        <dbReference type="Proteomes" id="UP000001818"/>
    </source>
</evidence>
<dbReference type="InterPro" id="IPR008927">
    <property type="entry name" value="6-PGluconate_DH-like_C_sf"/>
</dbReference>
<accession>Q139F7</accession>
<dbReference type="Gene3D" id="3.40.50.720">
    <property type="entry name" value="NAD(P)-binding Rossmann-like Domain"/>
    <property type="match status" value="1"/>
</dbReference>
<dbReference type="Pfam" id="PF14833">
    <property type="entry name" value="NAD_binding_11"/>
    <property type="match status" value="1"/>
</dbReference>
<dbReference type="AlphaFoldDB" id="Q139F7"/>
<proteinExistence type="inferred from homology"/>
<dbReference type="PROSITE" id="PS00895">
    <property type="entry name" value="3_HYDROXYISOBUT_DH"/>
    <property type="match status" value="1"/>
</dbReference>
<name>Q139F7_RHOPS</name>
<evidence type="ECO:0000256" key="1">
    <source>
        <dbReference type="ARBA" id="ARBA00009080"/>
    </source>
</evidence>
<dbReference type="GO" id="GO:0016054">
    <property type="term" value="P:organic acid catabolic process"/>
    <property type="evidence" value="ECO:0007669"/>
    <property type="project" value="UniProtKB-ARBA"/>
</dbReference>
<dbReference type="SUPFAM" id="SSF51735">
    <property type="entry name" value="NAD(P)-binding Rossmann-fold domains"/>
    <property type="match status" value="1"/>
</dbReference>
<organism evidence="5 6">
    <name type="scientific">Rhodopseudomonas palustris (strain BisB5)</name>
    <dbReference type="NCBI Taxonomy" id="316057"/>
    <lineage>
        <taxon>Bacteria</taxon>
        <taxon>Pseudomonadati</taxon>
        <taxon>Pseudomonadota</taxon>
        <taxon>Alphaproteobacteria</taxon>
        <taxon>Hyphomicrobiales</taxon>
        <taxon>Nitrobacteraceae</taxon>
        <taxon>Rhodopseudomonas</taxon>
    </lineage>
</organism>
<keyword evidence="5" id="KW-0560">Oxidoreductase</keyword>